<name>A0AAV5WT53_9BILA</name>
<dbReference type="EMBL" id="BTSY01000006">
    <property type="protein sequence ID" value="GMT33803.1"/>
    <property type="molecule type" value="Genomic_DNA"/>
</dbReference>
<sequence>IDIVQRSHLSISTLKVINCDLSVQGVLDLPEAKEVKLSQDEDFDDEETLDILTRKQFPDLYLPVFFGSPATLRTLIQMVKSSDPSITIRLNIRESHMKKFFSAHNIEFFEDLIFDRSDEDLNQAVDGCSNLGRHFLIYHKGGLLKINVGGDRYNREYCTVHIMNSRRPPDSGEPMFNF</sequence>
<gene>
    <name evidence="1" type="ORF">PFISCL1PPCAC_25100</name>
</gene>
<feature type="non-terminal residue" evidence="1">
    <location>
        <position position="1"/>
    </location>
</feature>
<evidence type="ECO:0000313" key="2">
    <source>
        <dbReference type="Proteomes" id="UP001432322"/>
    </source>
</evidence>
<accession>A0AAV5WT53</accession>
<proteinExistence type="predicted"/>
<evidence type="ECO:0008006" key="3">
    <source>
        <dbReference type="Google" id="ProtNLM"/>
    </source>
</evidence>
<evidence type="ECO:0000313" key="1">
    <source>
        <dbReference type="EMBL" id="GMT33803.1"/>
    </source>
</evidence>
<dbReference type="Proteomes" id="UP001432322">
    <property type="component" value="Unassembled WGS sequence"/>
</dbReference>
<reference evidence="1" key="1">
    <citation type="submission" date="2023-10" db="EMBL/GenBank/DDBJ databases">
        <title>Genome assembly of Pristionchus species.</title>
        <authorList>
            <person name="Yoshida K."/>
            <person name="Sommer R.J."/>
        </authorList>
    </citation>
    <scope>NUCLEOTIDE SEQUENCE</scope>
    <source>
        <strain evidence="1">RS5133</strain>
    </source>
</reference>
<protein>
    <recommendedName>
        <fullName evidence="3">DUF38 domain-containing protein</fullName>
    </recommendedName>
</protein>
<comment type="caution">
    <text evidence="1">The sequence shown here is derived from an EMBL/GenBank/DDBJ whole genome shotgun (WGS) entry which is preliminary data.</text>
</comment>
<organism evidence="1 2">
    <name type="scientific">Pristionchus fissidentatus</name>
    <dbReference type="NCBI Taxonomy" id="1538716"/>
    <lineage>
        <taxon>Eukaryota</taxon>
        <taxon>Metazoa</taxon>
        <taxon>Ecdysozoa</taxon>
        <taxon>Nematoda</taxon>
        <taxon>Chromadorea</taxon>
        <taxon>Rhabditida</taxon>
        <taxon>Rhabditina</taxon>
        <taxon>Diplogasteromorpha</taxon>
        <taxon>Diplogasteroidea</taxon>
        <taxon>Neodiplogasteridae</taxon>
        <taxon>Pristionchus</taxon>
    </lineage>
</organism>
<dbReference type="AlphaFoldDB" id="A0AAV5WT53"/>
<keyword evidence="2" id="KW-1185">Reference proteome</keyword>